<dbReference type="AlphaFoldDB" id="A0A9X0AZL4"/>
<name>A0A9X0AZL4_9HELO</name>
<accession>A0A9X0AZL4</accession>
<organism evidence="1 2">
    <name type="scientific">Sclerotinia nivalis</name>
    <dbReference type="NCBI Taxonomy" id="352851"/>
    <lineage>
        <taxon>Eukaryota</taxon>
        <taxon>Fungi</taxon>
        <taxon>Dikarya</taxon>
        <taxon>Ascomycota</taxon>
        <taxon>Pezizomycotina</taxon>
        <taxon>Leotiomycetes</taxon>
        <taxon>Helotiales</taxon>
        <taxon>Sclerotiniaceae</taxon>
        <taxon>Sclerotinia</taxon>
    </lineage>
</organism>
<proteinExistence type="predicted"/>
<comment type="caution">
    <text evidence="1">The sequence shown here is derived from an EMBL/GenBank/DDBJ whole genome shotgun (WGS) entry which is preliminary data.</text>
</comment>
<sequence>MKWLDLYKFKLMNDYNYFMNKPVLAGTKMIDVINMNTRFIEEFGRLNHRQTIVQKQRNIKIRNSEAQASIIRAAPAAIRSKIQNGVRLYNQLQAEIARGQNVRVNTPRVHHLGISLQRLYTQAITIQREQQRASRSPAPSPPAVLFEISPPLYSVN</sequence>
<dbReference type="Proteomes" id="UP001152300">
    <property type="component" value="Unassembled WGS sequence"/>
</dbReference>
<dbReference type="OrthoDB" id="10431023at2759"/>
<evidence type="ECO:0000313" key="1">
    <source>
        <dbReference type="EMBL" id="KAJ8071857.1"/>
    </source>
</evidence>
<keyword evidence="2" id="KW-1185">Reference proteome</keyword>
<evidence type="ECO:0000313" key="2">
    <source>
        <dbReference type="Proteomes" id="UP001152300"/>
    </source>
</evidence>
<gene>
    <name evidence="1" type="ORF">OCU04_002166</name>
</gene>
<reference evidence="1" key="1">
    <citation type="submission" date="2022-11" db="EMBL/GenBank/DDBJ databases">
        <title>Genome Resource of Sclerotinia nivalis Strain SnTB1, a Plant Pathogen Isolated from American Ginseng.</title>
        <authorList>
            <person name="Fan S."/>
        </authorList>
    </citation>
    <scope>NUCLEOTIDE SEQUENCE</scope>
    <source>
        <strain evidence="1">SnTB1</strain>
    </source>
</reference>
<protein>
    <submittedName>
        <fullName evidence="1">Uncharacterized protein</fullName>
    </submittedName>
</protein>
<dbReference type="EMBL" id="JAPEIS010000001">
    <property type="protein sequence ID" value="KAJ8071857.1"/>
    <property type="molecule type" value="Genomic_DNA"/>
</dbReference>